<comment type="caution">
    <text evidence="1">The sequence shown here is derived from an EMBL/GenBank/DDBJ whole genome shotgun (WGS) entry which is preliminary data.</text>
</comment>
<evidence type="ECO:0000313" key="2">
    <source>
        <dbReference type="Proteomes" id="UP000828390"/>
    </source>
</evidence>
<name>A0A9D4QTL6_DREPO</name>
<sequence>MPKLCNDEQLTKIVSDLKLKPIENGKKRKGKDKLFMQEDVTQNQMTQCVDAILGNCDSSNDLGKFLYF</sequence>
<gene>
    <name evidence="1" type="ORF">DPMN_116505</name>
</gene>
<keyword evidence="2" id="KW-1185">Reference proteome</keyword>
<proteinExistence type="predicted"/>
<reference evidence="1" key="2">
    <citation type="submission" date="2020-11" db="EMBL/GenBank/DDBJ databases">
        <authorList>
            <person name="McCartney M.A."/>
            <person name="Auch B."/>
            <person name="Kono T."/>
            <person name="Mallez S."/>
            <person name="Becker A."/>
            <person name="Gohl D.M."/>
            <person name="Silverstein K.A.T."/>
            <person name="Koren S."/>
            <person name="Bechman K.B."/>
            <person name="Herman A."/>
            <person name="Abrahante J.E."/>
            <person name="Garbe J."/>
        </authorList>
    </citation>
    <scope>NUCLEOTIDE SEQUENCE</scope>
    <source>
        <strain evidence="1">Duluth1</strain>
        <tissue evidence="1">Whole animal</tissue>
    </source>
</reference>
<organism evidence="1 2">
    <name type="scientific">Dreissena polymorpha</name>
    <name type="common">Zebra mussel</name>
    <name type="synonym">Mytilus polymorpha</name>
    <dbReference type="NCBI Taxonomy" id="45954"/>
    <lineage>
        <taxon>Eukaryota</taxon>
        <taxon>Metazoa</taxon>
        <taxon>Spiralia</taxon>
        <taxon>Lophotrochozoa</taxon>
        <taxon>Mollusca</taxon>
        <taxon>Bivalvia</taxon>
        <taxon>Autobranchia</taxon>
        <taxon>Heteroconchia</taxon>
        <taxon>Euheterodonta</taxon>
        <taxon>Imparidentia</taxon>
        <taxon>Neoheterodontei</taxon>
        <taxon>Myida</taxon>
        <taxon>Dreissenoidea</taxon>
        <taxon>Dreissenidae</taxon>
        <taxon>Dreissena</taxon>
    </lineage>
</organism>
<protein>
    <submittedName>
        <fullName evidence="1">Uncharacterized protein</fullName>
    </submittedName>
</protein>
<dbReference type="AlphaFoldDB" id="A0A9D4QTL6"/>
<dbReference type="Proteomes" id="UP000828390">
    <property type="component" value="Unassembled WGS sequence"/>
</dbReference>
<reference evidence="1" key="1">
    <citation type="journal article" date="2019" name="bioRxiv">
        <title>The Genome of the Zebra Mussel, Dreissena polymorpha: A Resource for Invasive Species Research.</title>
        <authorList>
            <person name="McCartney M.A."/>
            <person name="Auch B."/>
            <person name="Kono T."/>
            <person name="Mallez S."/>
            <person name="Zhang Y."/>
            <person name="Obille A."/>
            <person name="Becker A."/>
            <person name="Abrahante J.E."/>
            <person name="Garbe J."/>
            <person name="Badalamenti J.P."/>
            <person name="Herman A."/>
            <person name="Mangelson H."/>
            <person name="Liachko I."/>
            <person name="Sullivan S."/>
            <person name="Sone E.D."/>
            <person name="Koren S."/>
            <person name="Silverstein K.A.T."/>
            <person name="Beckman K.B."/>
            <person name="Gohl D.M."/>
        </authorList>
    </citation>
    <scope>NUCLEOTIDE SEQUENCE</scope>
    <source>
        <strain evidence="1">Duluth1</strain>
        <tissue evidence="1">Whole animal</tissue>
    </source>
</reference>
<dbReference type="EMBL" id="JAIWYP010000004">
    <property type="protein sequence ID" value="KAH3842999.1"/>
    <property type="molecule type" value="Genomic_DNA"/>
</dbReference>
<accession>A0A9D4QTL6</accession>
<evidence type="ECO:0000313" key="1">
    <source>
        <dbReference type="EMBL" id="KAH3842999.1"/>
    </source>
</evidence>